<dbReference type="GO" id="GO:0004222">
    <property type="term" value="F:metalloendopeptidase activity"/>
    <property type="evidence" value="ECO:0007669"/>
    <property type="project" value="InterPro"/>
</dbReference>
<dbReference type="GO" id="GO:0006508">
    <property type="term" value="P:proteolysis"/>
    <property type="evidence" value="ECO:0007669"/>
    <property type="project" value="UniProtKB-KW"/>
</dbReference>
<dbReference type="GO" id="GO:0016020">
    <property type="term" value="C:membrane"/>
    <property type="evidence" value="ECO:0007669"/>
    <property type="project" value="InterPro"/>
</dbReference>
<feature type="binding site" evidence="7">
    <location>
        <position position="1306"/>
    </location>
    <ligand>
        <name>Zn(2+)</name>
        <dbReference type="ChEBI" id="CHEBI:29105"/>
        <note>catalytic</note>
    </ligand>
</feature>
<dbReference type="SUPFAM" id="SSF55486">
    <property type="entry name" value="Metalloproteases ('zincins'), catalytic domain"/>
    <property type="match status" value="1"/>
</dbReference>
<dbReference type="Pfam" id="PF01457">
    <property type="entry name" value="Peptidase_M8"/>
    <property type="match status" value="1"/>
</dbReference>
<keyword evidence="5 7" id="KW-0862">Zinc</keyword>
<feature type="region of interest" description="Disordered" evidence="8">
    <location>
        <begin position="98"/>
        <end position="118"/>
    </location>
</feature>
<comment type="caution">
    <text evidence="9">The sequence shown here is derived from an EMBL/GenBank/DDBJ whole genome shotgun (WGS) entry which is preliminary data.</text>
</comment>
<evidence type="ECO:0000256" key="1">
    <source>
        <dbReference type="ARBA" id="ARBA00005860"/>
    </source>
</evidence>
<evidence type="ECO:0000256" key="5">
    <source>
        <dbReference type="ARBA" id="ARBA00022833"/>
    </source>
</evidence>
<evidence type="ECO:0000313" key="10">
    <source>
        <dbReference type="Proteomes" id="UP001224775"/>
    </source>
</evidence>
<dbReference type="Proteomes" id="UP001224775">
    <property type="component" value="Unassembled WGS sequence"/>
</dbReference>
<accession>A0AAD9DHT7</accession>
<keyword evidence="3 7" id="KW-0479">Metal-binding</keyword>
<protein>
    <submittedName>
        <fullName evidence="9">Leishmanolysin-like peptidase (Family M8)</fullName>
        <ecNumber evidence="9">3.4.24.-</ecNumber>
    </submittedName>
</protein>
<feature type="region of interest" description="Disordered" evidence="8">
    <location>
        <begin position="1058"/>
        <end position="1119"/>
    </location>
</feature>
<keyword evidence="4 9" id="KW-0378">Hydrolase</keyword>
<name>A0AAD9DHT7_9STRA</name>
<dbReference type="EMBL" id="JATAAI010000004">
    <property type="protein sequence ID" value="KAK1746265.1"/>
    <property type="molecule type" value="Genomic_DNA"/>
</dbReference>
<dbReference type="Gene3D" id="3.90.132.10">
    <property type="entry name" value="Leishmanolysin , domain 2"/>
    <property type="match status" value="1"/>
</dbReference>
<proteinExistence type="inferred from homology"/>
<comment type="similarity">
    <text evidence="1">Belongs to the peptidase M8 family.</text>
</comment>
<feature type="compositionally biased region" description="Polar residues" evidence="8">
    <location>
        <begin position="103"/>
        <end position="118"/>
    </location>
</feature>
<comment type="cofactor">
    <cofactor evidence="7">
        <name>Zn(2+)</name>
        <dbReference type="ChEBI" id="CHEBI:29105"/>
    </cofactor>
    <text evidence="7">Binds 1 zinc ion per subunit.</text>
</comment>
<evidence type="ECO:0000256" key="7">
    <source>
        <dbReference type="PIRSR" id="PIRSR601577-2"/>
    </source>
</evidence>
<gene>
    <name evidence="9" type="ORF">QTG54_002872</name>
</gene>
<dbReference type="PANTHER" id="PTHR10942">
    <property type="entry name" value="LEISHMANOLYSIN-LIKE PEPTIDASE"/>
    <property type="match status" value="1"/>
</dbReference>
<feature type="compositionally biased region" description="Low complexity" evidence="8">
    <location>
        <begin position="1099"/>
        <end position="1109"/>
    </location>
</feature>
<reference evidence="9" key="1">
    <citation type="submission" date="2023-06" db="EMBL/GenBank/DDBJ databases">
        <title>Survivors Of The Sea: Transcriptome response of Skeletonema marinoi to long-term dormancy.</title>
        <authorList>
            <person name="Pinder M.I.M."/>
            <person name="Kourtchenko O."/>
            <person name="Robertson E.K."/>
            <person name="Larsson T."/>
            <person name="Maumus F."/>
            <person name="Osuna-Cruz C.M."/>
            <person name="Vancaester E."/>
            <person name="Stenow R."/>
            <person name="Vandepoele K."/>
            <person name="Ploug H."/>
            <person name="Bruchert V."/>
            <person name="Godhe A."/>
            <person name="Topel M."/>
        </authorList>
    </citation>
    <scope>NUCLEOTIDE SEQUENCE</scope>
    <source>
        <strain evidence="9">R05AC</strain>
    </source>
</reference>
<evidence type="ECO:0000313" key="9">
    <source>
        <dbReference type="EMBL" id="KAK1746265.1"/>
    </source>
</evidence>
<evidence type="ECO:0000256" key="6">
    <source>
        <dbReference type="ARBA" id="ARBA00023049"/>
    </source>
</evidence>
<keyword evidence="10" id="KW-1185">Reference proteome</keyword>
<feature type="region of interest" description="Disordered" evidence="8">
    <location>
        <begin position="1"/>
        <end position="34"/>
    </location>
</feature>
<evidence type="ECO:0000256" key="3">
    <source>
        <dbReference type="ARBA" id="ARBA00022723"/>
    </source>
</evidence>
<sequence length="1475" mass="167077">MMQQQQTSPPPLKSKRRRRQHPVDAFHNNNDDNLSAASGVAVAPISPSDVATPYSGLIQKHINVVGDGDEYESNDDEPTFGLSSVIWAEKYFLRRGHKEGHTSKQTTAETENGNTKTTVPSTVPITSDDNIEHMNDYYYDDVVDSSLQLLRKNLPRQSKVNTGVSRFLLVLILTMISKFTYKSIIHNNAQRLIKLSSSHEGASVQMYPDFVYDHPYVTSSYYTSTSNIDLLEKMQQKQVEPNIDRPPDSERGIQSRLAIMRPFCEFDAEPLPTTFACWNSLVPCRAAEEDLGVNEEDEEEWVLFDMSINGMGRKLAEDEQDDWECEADYGDSNSNFTSTSFFRGITSRFFQRCKRKPKKKTEFDDVPADGLRTTSVDLFLFYSQTYSENDDAVTAVDTIMEEFFNPGGWSRCFDNIYVVEANIPQELDLYIPTAQEELYNWVNGPNRQYEAGFRIIQSGEWGDYDGFYLMEGDSVPVKNYWLDVITGEIDAHRPFAVLGAQYDGDKWDAFYEEIPISLLHHTNGNGIYNTSHPLLERLTGQLEVEAPCPYNSIPYDYRMSQMWVEGTLGIVPQLAPKIMLNEEGENITLSDNKAMFTRWANTWKDEEPYKFTKAIHNYAATNLIPRHLGPEYVIHGAKLYSPWDPARHEITLVISEWFFDRSLNLIKNLDNKDHPFSKVIIMIPPSISNSHDYSMYTSVPVHLQFRDTPDFMDLCSAEVTTEWFMITNSYHQVSRHVDLMWTPGKFVPVVPFTPASYPFCLKFPYCKETVHLAQRWNPEHKQVVQDMDMLYNTQQRNAYCKEWIERNGEHGEDLYAKHQPIRYQLRGDTIVGPKGPTGSDYLAYLGREGKDGMYKMTDRSLYGARAPFVKVYRKEEKLDGMSEDELARRLGMTLLSNTTECSCDRFETETECIESGLGCQWRALFESCHPPEMIDDGIPICETTEAPTMSPTLSIDRFLKATDAPTVDEAPSRSEEDATSEQTDGTSPRGLLSFLFKASEHKATAESENSALNDSTGNRILLSMSDEGQDAMLKNFDPVSISDNLNIPGESLLQSLARGEVSSQAEPLEEPASMCPTYGPSVVPRRLQDISPDSLPIRSSNVTTSSSHSMPGRSRHAQHQLAQYDAAESLNMQSVEVPSMAEAKKRRIRVAYSDEAQDMRIVFDTSSLGARVRSLSKTFAVADMKLYNPTRARMVAYEKYVLPAVAKMWGEALKIRPLLRNIIPNAATCGTTSISEHHRTNGVAEADLLIYVELGDKSTCAMNLMPKMNICHFDQNMRPLVGSLTLCLDEMEVQDDQVHTKETQKHIALISQLVGRFLGLSPSLFKFFRSAETGRLWGEREVDISCEDGDTKQTQTIMLSNMILEKRDNSNVPYYEISSPTVKRIVRNHFDCQSLDGATLADPLPHPIHKECTFFNLDLRYHFDEDMTTIATNEDAIYAISPLSLALLEDSSWYRANFRVATTPTFGRGAGVALL</sequence>
<dbReference type="GO" id="GO:0005737">
    <property type="term" value="C:cytoplasm"/>
    <property type="evidence" value="ECO:0007669"/>
    <property type="project" value="TreeGrafter"/>
</dbReference>
<keyword evidence="6 7" id="KW-0482">Metalloprotease</keyword>
<evidence type="ECO:0000256" key="2">
    <source>
        <dbReference type="ARBA" id="ARBA00022670"/>
    </source>
</evidence>
<dbReference type="PANTHER" id="PTHR10942:SF0">
    <property type="entry name" value="LEISHMANOLYSIN-LIKE PEPTIDASE"/>
    <property type="match status" value="1"/>
</dbReference>
<evidence type="ECO:0000256" key="8">
    <source>
        <dbReference type="SAM" id="MobiDB-lite"/>
    </source>
</evidence>
<feature type="region of interest" description="Disordered" evidence="8">
    <location>
        <begin position="964"/>
        <end position="989"/>
    </location>
</feature>
<dbReference type="InterPro" id="IPR001577">
    <property type="entry name" value="Peptidase_M8"/>
</dbReference>
<dbReference type="GO" id="GO:0007155">
    <property type="term" value="P:cell adhesion"/>
    <property type="evidence" value="ECO:0007669"/>
    <property type="project" value="InterPro"/>
</dbReference>
<dbReference type="Gene3D" id="3.10.170.20">
    <property type="match status" value="1"/>
</dbReference>
<keyword evidence="2" id="KW-0645">Protease</keyword>
<organism evidence="9 10">
    <name type="scientific">Skeletonema marinoi</name>
    <dbReference type="NCBI Taxonomy" id="267567"/>
    <lineage>
        <taxon>Eukaryota</taxon>
        <taxon>Sar</taxon>
        <taxon>Stramenopiles</taxon>
        <taxon>Ochrophyta</taxon>
        <taxon>Bacillariophyta</taxon>
        <taxon>Coscinodiscophyceae</taxon>
        <taxon>Thalassiosirophycidae</taxon>
        <taxon>Thalassiosirales</taxon>
        <taxon>Skeletonemataceae</taxon>
        <taxon>Skeletonema</taxon>
        <taxon>Skeletonema marinoi-dohrnii complex</taxon>
    </lineage>
</organism>
<dbReference type="EC" id="3.4.24.-" evidence="9"/>
<dbReference type="GO" id="GO:0046872">
    <property type="term" value="F:metal ion binding"/>
    <property type="evidence" value="ECO:0007669"/>
    <property type="project" value="UniProtKB-KW"/>
</dbReference>
<evidence type="ECO:0000256" key="4">
    <source>
        <dbReference type="ARBA" id="ARBA00022801"/>
    </source>
</evidence>